<evidence type="ECO:0000313" key="6">
    <source>
        <dbReference type="EMBL" id="MBO2452396.1"/>
    </source>
</evidence>
<keyword evidence="7" id="KW-1185">Reference proteome</keyword>
<reference evidence="6" key="1">
    <citation type="submission" date="2021-03" db="EMBL/GenBank/DDBJ databases">
        <authorList>
            <person name="Kanchanasin P."/>
            <person name="Saeng-In P."/>
            <person name="Phongsopitanun W."/>
            <person name="Yuki M."/>
            <person name="Kudo T."/>
            <person name="Ohkuma M."/>
            <person name="Tanasupawat S."/>
        </authorList>
    </citation>
    <scope>NUCLEOTIDE SEQUENCE</scope>
    <source>
        <strain evidence="6">GKU 128</strain>
    </source>
</reference>
<evidence type="ECO:0000256" key="1">
    <source>
        <dbReference type="ARBA" id="ARBA00006754"/>
    </source>
</evidence>
<dbReference type="InterPro" id="IPR041522">
    <property type="entry name" value="CdaR_GGDEF"/>
</dbReference>
<feature type="domain" description="PucR C-terminal helix-turn-helix" evidence="4">
    <location>
        <begin position="549"/>
        <end position="607"/>
    </location>
</feature>
<evidence type="ECO:0000313" key="7">
    <source>
        <dbReference type="Proteomes" id="UP000669179"/>
    </source>
</evidence>
<dbReference type="PANTHER" id="PTHR33744:SF1">
    <property type="entry name" value="DNA-BINDING TRANSCRIPTIONAL ACTIVATOR ADER"/>
    <property type="match status" value="1"/>
</dbReference>
<dbReference type="RefSeq" id="WP_208260397.1">
    <property type="nucleotide sequence ID" value="NZ_JAGEOJ010000016.1"/>
</dbReference>
<dbReference type="EMBL" id="JAGEOJ010000016">
    <property type="protein sequence ID" value="MBO2452396.1"/>
    <property type="molecule type" value="Genomic_DNA"/>
</dbReference>
<feature type="region of interest" description="Disordered" evidence="2">
    <location>
        <begin position="374"/>
        <end position="396"/>
    </location>
</feature>
<evidence type="ECO:0000259" key="4">
    <source>
        <dbReference type="Pfam" id="PF13556"/>
    </source>
</evidence>
<evidence type="ECO:0000259" key="5">
    <source>
        <dbReference type="Pfam" id="PF17853"/>
    </source>
</evidence>
<dbReference type="Pfam" id="PF07905">
    <property type="entry name" value="PucR"/>
    <property type="match status" value="1"/>
</dbReference>
<dbReference type="AlphaFoldDB" id="A0A939PGT2"/>
<proteinExistence type="inferred from homology"/>
<feature type="domain" description="CdaR GGDEF-like" evidence="5">
    <location>
        <begin position="342"/>
        <end position="496"/>
    </location>
</feature>
<dbReference type="InterPro" id="IPR042070">
    <property type="entry name" value="PucR_C-HTH_sf"/>
</dbReference>
<sequence>MSYTTADPGPPALRLASTGTLTYGLSVGEVLGVSTLNGARLIAGRSGLERIVQRLNVMEVPDILSWVKPNELLLTTGYPLRNTPQSLDNLVADLDERGLAALAIKLGRYLETLPPEMIEQADRRGFPLIQLPDDVGFDDILNQVLTDILNRQAAVLARTEEVHRALVQIVLCGGGLQEVVDEVATLLEVAVIVLDGEQRVLAGAGSEAHIQAMRALGMPGAPNLPGGPSAGTPSGGTHSAGTHSAGTHSAGTPSPANPSSSAPGAAVTQGPGGDHLVVPVVAGGFDHGRIVAYSPNGSLRETDLGILERAATVAALVVTKQQAVAAVESKYRADFLRDILAGRAGDDDRVVAHCSGFGWDLDRPVMVVVAELDGRPRNPDGAHPETDAARSSRGTEERLAQERLAAAWTAVVRRHDRGAAVASFAHEVVAVVGAEDGADSAGLSAGPIQTMVKEAGALFAEHLAVRRTFSTGISRTVATPAALPEAYEQAVKAVRVGRQLHGAGSRAHFDQLGVYRLLSLVSDPAELHAFVRETLGDLAADDEAELVDLRRTLQVLLETNLNVAETARRLHFHYNTLRYRIGKLERMLGPFTEDAHLRLNLTLALHVLRMRGI</sequence>
<dbReference type="PANTHER" id="PTHR33744">
    <property type="entry name" value="CARBOHYDRATE DIACID REGULATOR"/>
    <property type="match status" value="1"/>
</dbReference>
<feature type="region of interest" description="Disordered" evidence="2">
    <location>
        <begin position="219"/>
        <end position="270"/>
    </location>
</feature>
<dbReference type="Gene3D" id="1.10.10.2840">
    <property type="entry name" value="PucR C-terminal helix-turn-helix domain"/>
    <property type="match status" value="1"/>
</dbReference>
<protein>
    <submittedName>
        <fullName evidence="6">PucR family transcriptional regulator ligand-binding domain-containing protein</fullName>
    </submittedName>
</protein>
<comment type="caution">
    <text evidence="6">The sequence shown here is derived from an EMBL/GenBank/DDBJ whole genome shotgun (WGS) entry which is preliminary data.</text>
</comment>
<dbReference type="Pfam" id="PF13556">
    <property type="entry name" value="HTH_30"/>
    <property type="match status" value="1"/>
</dbReference>
<comment type="similarity">
    <text evidence="1">Belongs to the CdaR family.</text>
</comment>
<gene>
    <name evidence="6" type="ORF">J4573_35270</name>
</gene>
<dbReference type="Pfam" id="PF17853">
    <property type="entry name" value="GGDEF_2"/>
    <property type="match status" value="1"/>
</dbReference>
<feature type="compositionally biased region" description="Low complexity" evidence="2">
    <location>
        <begin position="226"/>
        <end position="266"/>
    </location>
</feature>
<name>A0A939PGT2_9ACTN</name>
<dbReference type="InterPro" id="IPR025736">
    <property type="entry name" value="PucR_C-HTH_dom"/>
</dbReference>
<dbReference type="InterPro" id="IPR012914">
    <property type="entry name" value="PucR_dom"/>
</dbReference>
<feature type="domain" description="Purine catabolism PurC-like" evidence="3">
    <location>
        <begin position="29"/>
        <end position="148"/>
    </location>
</feature>
<organism evidence="6 7">
    <name type="scientific">Actinomadura barringtoniae</name>
    <dbReference type="NCBI Taxonomy" id="1427535"/>
    <lineage>
        <taxon>Bacteria</taxon>
        <taxon>Bacillati</taxon>
        <taxon>Actinomycetota</taxon>
        <taxon>Actinomycetes</taxon>
        <taxon>Streptosporangiales</taxon>
        <taxon>Thermomonosporaceae</taxon>
        <taxon>Actinomadura</taxon>
    </lineage>
</organism>
<dbReference type="Proteomes" id="UP000669179">
    <property type="component" value="Unassembled WGS sequence"/>
</dbReference>
<dbReference type="InterPro" id="IPR051448">
    <property type="entry name" value="CdaR-like_regulators"/>
</dbReference>
<accession>A0A939PGT2</accession>
<evidence type="ECO:0000259" key="3">
    <source>
        <dbReference type="Pfam" id="PF07905"/>
    </source>
</evidence>
<evidence type="ECO:0000256" key="2">
    <source>
        <dbReference type="SAM" id="MobiDB-lite"/>
    </source>
</evidence>